<evidence type="ECO:0008006" key="3">
    <source>
        <dbReference type="Google" id="ProtNLM"/>
    </source>
</evidence>
<sequence length="254" mass="28667">MRPPANSTVSALEIGGGTVAWEADRVRLVLPPVSERRYADAQLYDYATLRRADYPNRPPLRLSLRARFSGDESALCGTAGFGFWNQPFMPSQIVPRLPRYAWFFFGAPPHNMPFAYGVRGNGFKAAIGDFSRPAFLALAPFAPLGFLLMRVPALYRRFWRIAQWAIGVAEAPLALDMTEWHVYRLDWMPHSVRFYVNDVLILQTPYAPRPPLGFIAWIDNQYAIITPQGNLRFGVVPTQAAQWLEIADLAITPL</sequence>
<protein>
    <recommendedName>
        <fullName evidence="3">GH16 domain-containing protein</fullName>
    </recommendedName>
</protein>
<dbReference type="Proteomes" id="UP000228921">
    <property type="component" value="Unassembled WGS sequence"/>
</dbReference>
<evidence type="ECO:0000313" key="2">
    <source>
        <dbReference type="Proteomes" id="UP000228921"/>
    </source>
</evidence>
<dbReference type="AlphaFoldDB" id="A0A2M8P0X3"/>
<name>A0A2M8P0X3_9CHLR</name>
<proteinExistence type="predicted"/>
<dbReference type="EMBL" id="PGTK01000004">
    <property type="protein sequence ID" value="PJF31186.1"/>
    <property type="molecule type" value="Genomic_DNA"/>
</dbReference>
<accession>A0A2M8P0X3</accession>
<dbReference type="SUPFAM" id="SSF49899">
    <property type="entry name" value="Concanavalin A-like lectins/glucanases"/>
    <property type="match status" value="1"/>
</dbReference>
<evidence type="ECO:0000313" key="1">
    <source>
        <dbReference type="EMBL" id="PJF31186.1"/>
    </source>
</evidence>
<dbReference type="Gene3D" id="2.60.120.200">
    <property type="match status" value="1"/>
</dbReference>
<dbReference type="InterPro" id="IPR013320">
    <property type="entry name" value="ConA-like_dom_sf"/>
</dbReference>
<comment type="caution">
    <text evidence="1">The sequence shown here is derived from an EMBL/GenBank/DDBJ whole genome shotgun (WGS) entry which is preliminary data.</text>
</comment>
<reference evidence="1 2" key="1">
    <citation type="submission" date="2017-11" db="EMBL/GenBank/DDBJ databases">
        <title>Evolution of Phototrophy in the Chloroflexi Phylum Driven by Horizontal Gene Transfer.</title>
        <authorList>
            <person name="Ward L.M."/>
            <person name="Hemp J."/>
            <person name="Shih P.M."/>
            <person name="Mcglynn S.E."/>
            <person name="Fischer W."/>
        </authorList>
    </citation>
    <scope>NUCLEOTIDE SEQUENCE [LARGE SCALE GENOMIC DNA]</scope>
    <source>
        <strain evidence="1">CP2_2F</strain>
    </source>
</reference>
<organism evidence="1 2">
    <name type="scientific">Candidatus Thermofonsia Clade 1 bacterium</name>
    <dbReference type="NCBI Taxonomy" id="2364210"/>
    <lineage>
        <taxon>Bacteria</taxon>
        <taxon>Bacillati</taxon>
        <taxon>Chloroflexota</taxon>
        <taxon>Candidatus Thermofontia</taxon>
        <taxon>Candidatus Thermofonsia Clade 1</taxon>
    </lineage>
</organism>
<gene>
    <name evidence="1" type="ORF">CUN51_04780</name>
</gene>